<keyword evidence="1" id="KW-0472">Membrane</keyword>
<dbReference type="Pfam" id="PF05569">
    <property type="entry name" value="Peptidase_M56"/>
    <property type="match status" value="1"/>
</dbReference>
<reference evidence="3" key="1">
    <citation type="submission" date="2020-10" db="EMBL/GenBank/DDBJ databases">
        <title>Taxonomic study of unclassified bacteria belonging to the class Ktedonobacteria.</title>
        <authorList>
            <person name="Yabe S."/>
            <person name="Wang C.M."/>
            <person name="Zheng Y."/>
            <person name="Sakai Y."/>
            <person name="Cavaletti L."/>
            <person name="Monciardini P."/>
            <person name="Donadio S."/>
        </authorList>
    </citation>
    <scope>NUCLEOTIDE SEQUENCE</scope>
    <source>
        <strain evidence="3">ID150040</strain>
    </source>
</reference>
<gene>
    <name evidence="3" type="ORF">KSF_058570</name>
</gene>
<evidence type="ECO:0000259" key="2">
    <source>
        <dbReference type="Pfam" id="PF05569"/>
    </source>
</evidence>
<feature type="transmembrane region" description="Helical" evidence="1">
    <location>
        <begin position="292"/>
        <end position="315"/>
    </location>
</feature>
<protein>
    <recommendedName>
        <fullName evidence="2">Peptidase M56 domain-containing protein</fullName>
    </recommendedName>
</protein>
<sequence>MHTVLNAVGLPLIVLFGGLFILYLSSSPLAWESRRTLYLMALTFPFVISLLIIGGWVHVHVLRSCCPPMIASGNHWVEIMLLSFLSVSILGAVSYGGVRLLLMGWLMRRYINIPAPHLQAQVNALAKRQGLPPLNVRLSRHNRPLALVYGIHHPTIILSTWMVEQFDTHELEAVILHELMHIWRYDYLVNWIATILRDAFFYLPASRKAYQHLRIEKEIACDDLVVAASHRPLALASALTKVWLHEVEQPDSSLVQTLVEREKPIKSRVDRLLSSSSVNREAALRDFSGRRLALWTTLTVVILGLILTGIEIRFWPHSWIWHLF</sequence>
<name>A0A8J3IQ13_9CHLR</name>
<dbReference type="Proteomes" id="UP000597444">
    <property type="component" value="Unassembled WGS sequence"/>
</dbReference>
<feature type="transmembrane region" description="Helical" evidence="1">
    <location>
        <begin position="6"/>
        <end position="25"/>
    </location>
</feature>
<dbReference type="EMBL" id="BNJK01000001">
    <property type="protein sequence ID" value="GHO95809.1"/>
    <property type="molecule type" value="Genomic_DNA"/>
</dbReference>
<dbReference type="InterPro" id="IPR008756">
    <property type="entry name" value="Peptidase_M56"/>
</dbReference>
<feature type="transmembrane region" description="Helical" evidence="1">
    <location>
        <begin position="37"/>
        <end position="59"/>
    </location>
</feature>
<feature type="transmembrane region" description="Helical" evidence="1">
    <location>
        <begin position="79"/>
        <end position="102"/>
    </location>
</feature>
<keyword evidence="1" id="KW-1133">Transmembrane helix</keyword>
<organism evidence="3 4">
    <name type="scientific">Reticulibacter mediterranei</name>
    <dbReference type="NCBI Taxonomy" id="2778369"/>
    <lineage>
        <taxon>Bacteria</taxon>
        <taxon>Bacillati</taxon>
        <taxon>Chloroflexota</taxon>
        <taxon>Ktedonobacteria</taxon>
        <taxon>Ktedonobacterales</taxon>
        <taxon>Reticulibacteraceae</taxon>
        <taxon>Reticulibacter</taxon>
    </lineage>
</organism>
<dbReference type="InterPro" id="IPR052173">
    <property type="entry name" value="Beta-lactam_resp_regulator"/>
</dbReference>
<feature type="domain" description="Peptidase M56" evidence="2">
    <location>
        <begin position="147"/>
        <end position="270"/>
    </location>
</feature>
<comment type="caution">
    <text evidence="3">The sequence shown here is derived from an EMBL/GenBank/DDBJ whole genome shotgun (WGS) entry which is preliminary data.</text>
</comment>
<evidence type="ECO:0000313" key="3">
    <source>
        <dbReference type="EMBL" id="GHO95809.1"/>
    </source>
</evidence>
<keyword evidence="1" id="KW-0812">Transmembrane</keyword>
<evidence type="ECO:0000313" key="4">
    <source>
        <dbReference type="Proteomes" id="UP000597444"/>
    </source>
</evidence>
<dbReference type="CDD" id="cd07326">
    <property type="entry name" value="M56_BlaR1_MecR1_like"/>
    <property type="match status" value="1"/>
</dbReference>
<proteinExistence type="predicted"/>
<dbReference type="PANTHER" id="PTHR34978">
    <property type="entry name" value="POSSIBLE SENSOR-TRANSDUCER PROTEIN BLAR"/>
    <property type="match status" value="1"/>
</dbReference>
<dbReference type="PANTHER" id="PTHR34978:SF3">
    <property type="entry name" value="SLR0241 PROTEIN"/>
    <property type="match status" value="1"/>
</dbReference>
<accession>A0A8J3IQ13</accession>
<evidence type="ECO:0000256" key="1">
    <source>
        <dbReference type="SAM" id="Phobius"/>
    </source>
</evidence>
<dbReference type="RefSeq" id="WP_220206466.1">
    <property type="nucleotide sequence ID" value="NZ_BNJK01000001.1"/>
</dbReference>
<keyword evidence="4" id="KW-1185">Reference proteome</keyword>
<dbReference type="AlphaFoldDB" id="A0A8J3IQ13"/>
<dbReference type="Gene3D" id="3.30.2010.10">
    <property type="entry name" value="Metalloproteases ('zincins'), catalytic domain"/>
    <property type="match status" value="1"/>
</dbReference>